<dbReference type="SUPFAM" id="SSF47413">
    <property type="entry name" value="lambda repressor-like DNA-binding domains"/>
    <property type="match status" value="1"/>
</dbReference>
<gene>
    <name evidence="2" type="ORF">GCM10009550_35630</name>
</gene>
<organism evidence="2 3">
    <name type="scientific">Actinocorallia libanotica</name>
    <dbReference type="NCBI Taxonomy" id="46162"/>
    <lineage>
        <taxon>Bacteria</taxon>
        <taxon>Bacillati</taxon>
        <taxon>Actinomycetota</taxon>
        <taxon>Actinomycetes</taxon>
        <taxon>Streptosporangiales</taxon>
        <taxon>Thermomonosporaceae</taxon>
        <taxon>Actinocorallia</taxon>
    </lineage>
</organism>
<sequence length="276" mass="31095">MPKKRDPLNPRLSLWHLLAFQLRYLRELNGLSLAQVGAIINAARSTVSNIEAGRLRIDERQAALLDERYGTGVLIQTLLYFACMGHDPEWQRQYADYEARAQIVRIYQGQVIPTGFQNEAYIRALVAAKAGANVEAAVASRLKKTAAIFDREKPPYVWLLMDEGVLEIEVGGHAVMRGQLQHLLDVGKRSNVSVRIIPKLSGSHYGQDGPMRIISLKERDLAYIGARNGGRLVETSEEVRNLIVEFDLIGQQAASEEESRRIIWRVMESRYGDRVA</sequence>
<proteinExistence type="predicted"/>
<dbReference type="RefSeq" id="WP_344241957.1">
    <property type="nucleotide sequence ID" value="NZ_BAAAHH010000013.1"/>
</dbReference>
<dbReference type="InterPro" id="IPR001387">
    <property type="entry name" value="Cro/C1-type_HTH"/>
</dbReference>
<keyword evidence="3" id="KW-1185">Reference proteome</keyword>
<accession>A0ABP4BS54</accession>
<dbReference type="Proteomes" id="UP001500665">
    <property type="component" value="Unassembled WGS sequence"/>
</dbReference>
<dbReference type="CDD" id="cd00093">
    <property type="entry name" value="HTH_XRE"/>
    <property type="match status" value="1"/>
</dbReference>
<evidence type="ECO:0000313" key="2">
    <source>
        <dbReference type="EMBL" id="GAA0953524.1"/>
    </source>
</evidence>
<comment type="caution">
    <text evidence="2">The sequence shown here is derived from an EMBL/GenBank/DDBJ whole genome shotgun (WGS) entry which is preliminary data.</text>
</comment>
<name>A0ABP4BS54_9ACTN</name>
<dbReference type="InterPro" id="IPR010982">
    <property type="entry name" value="Lambda_DNA-bd_dom_sf"/>
</dbReference>
<feature type="domain" description="HTH cro/C1-type" evidence="1">
    <location>
        <begin position="22"/>
        <end position="78"/>
    </location>
</feature>
<protein>
    <submittedName>
        <fullName evidence="2">Helix-turn-helix transcriptional regulator</fullName>
    </submittedName>
</protein>
<dbReference type="InterPro" id="IPR043917">
    <property type="entry name" value="DUF5753"/>
</dbReference>
<dbReference type="SMART" id="SM00530">
    <property type="entry name" value="HTH_XRE"/>
    <property type="match status" value="1"/>
</dbReference>
<dbReference type="Pfam" id="PF19054">
    <property type="entry name" value="DUF5753"/>
    <property type="match status" value="1"/>
</dbReference>
<evidence type="ECO:0000259" key="1">
    <source>
        <dbReference type="PROSITE" id="PS50943"/>
    </source>
</evidence>
<dbReference type="PROSITE" id="PS50943">
    <property type="entry name" value="HTH_CROC1"/>
    <property type="match status" value="1"/>
</dbReference>
<dbReference type="EMBL" id="BAAAHH010000013">
    <property type="protein sequence ID" value="GAA0953524.1"/>
    <property type="molecule type" value="Genomic_DNA"/>
</dbReference>
<dbReference type="Gene3D" id="1.10.260.40">
    <property type="entry name" value="lambda repressor-like DNA-binding domains"/>
    <property type="match status" value="1"/>
</dbReference>
<evidence type="ECO:0000313" key="3">
    <source>
        <dbReference type="Proteomes" id="UP001500665"/>
    </source>
</evidence>
<dbReference type="Pfam" id="PF13560">
    <property type="entry name" value="HTH_31"/>
    <property type="match status" value="1"/>
</dbReference>
<reference evidence="3" key="1">
    <citation type="journal article" date="2019" name="Int. J. Syst. Evol. Microbiol.">
        <title>The Global Catalogue of Microorganisms (GCM) 10K type strain sequencing project: providing services to taxonomists for standard genome sequencing and annotation.</title>
        <authorList>
            <consortium name="The Broad Institute Genomics Platform"/>
            <consortium name="The Broad Institute Genome Sequencing Center for Infectious Disease"/>
            <person name="Wu L."/>
            <person name="Ma J."/>
        </authorList>
    </citation>
    <scope>NUCLEOTIDE SEQUENCE [LARGE SCALE GENOMIC DNA]</scope>
    <source>
        <strain evidence="3">JCM 10696</strain>
    </source>
</reference>